<organism evidence="1 2">
    <name type="scientific">Streblomastix strix</name>
    <dbReference type="NCBI Taxonomy" id="222440"/>
    <lineage>
        <taxon>Eukaryota</taxon>
        <taxon>Metamonada</taxon>
        <taxon>Preaxostyla</taxon>
        <taxon>Oxymonadida</taxon>
        <taxon>Streblomastigidae</taxon>
        <taxon>Streblomastix</taxon>
    </lineage>
</organism>
<protein>
    <submittedName>
        <fullName evidence="1">Uncharacterized protein</fullName>
    </submittedName>
</protein>
<reference evidence="1 2" key="1">
    <citation type="submission" date="2019-03" db="EMBL/GenBank/DDBJ databases">
        <title>Single cell metagenomics reveals metabolic interactions within the superorganism composed of flagellate Streblomastix strix and complex community of Bacteroidetes bacteria on its surface.</title>
        <authorList>
            <person name="Treitli S.C."/>
            <person name="Kolisko M."/>
            <person name="Husnik F."/>
            <person name="Keeling P."/>
            <person name="Hampl V."/>
        </authorList>
    </citation>
    <scope>NUCLEOTIDE SEQUENCE [LARGE SCALE GENOMIC DNA]</scope>
    <source>
        <strain evidence="1">ST1C</strain>
    </source>
</reference>
<proteinExistence type="predicted"/>
<dbReference type="EMBL" id="SNRW01002802">
    <property type="protein sequence ID" value="KAA6391673.1"/>
    <property type="molecule type" value="Genomic_DNA"/>
</dbReference>
<evidence type="ECO:0000313" key="2">
    <source>
        <dbReference type="Proteomes" id="UP000324800"/>
    </source>
</evidence>
<dbReference type="Gene3D" id="3.30.40.220">
    <property type="match status" value="1"/>
</dbReference>
<accession>A0A5J4WAJ0</accession>
<name>A0A5J4WAJ0_9EUKA</name>
<evidence type="ECO:0000313" key="1">
    <source>
        <dbReference type="EMBL" id="KAA6391673.1"/>
    </source>
</evidence>
<comment type="caution">
    <text evidence="1">The sequence shown here is derived from an EMBL/GenBank/DDBJ whole genome shotgun (WGS) entry which is preliminary data.</text>
</comment>
<dbReference type="Proteomes" id="UP000324800">
    <property type="component" value="Unassembled WGS sequence"/>
</dbReference>
<sequence length="379" mass="44167">MGSTTQAKQTIVSHQDYDFDLRFIDILSFIPPNNTFKQFIEKFGTNGIKLAKGIFPYGSFKYDNYQLELGQSESFTKEDFYDKLDNRNTIDEDYEQYSTDSINFENRWEYLKHYNIRDVTCMINPINYLIQVMLEEKVDMVEFDINASYHIVNGFEQFEVTQYWWYNKVKGYINQGEFTKRDTTDNVNKDDFEWIRDKVATNSVGGINASETCHLCHNKFTKENKPTLDRIDNSIGHTKQNCQLACQISNTVKADKDNDISKLKIQLKKCAIHEHLPMTINKESVYNMLKECMQGALSNVYHQCNLNDIKPINKLKYNHVTKSITSYDTQYIITHIHDLDFNSLYPSVLRGGVTSYFKCTSNSSKLKDRDIVMSAVSQT</sequence>
<gene>
    <name evidence="1" type="ORF">EZS28_012801</name>
</gene>
<dbReference type="AlphaFoldDB" id="A0A5J4WAJ0"/>